<dbReference type="Proteomes" id="UP001212042">
    <property type="component" value="Unassembled WGS sequence"/>
</dbReference>
<gene>
    <name evidence="10" type="ORF">PH586_21235</name>
</gene>
<accession>A0ABT4XL18</accession>
<dbReference type="InterPro" id="IPR002477">
    <property type="entry name" value="Peptidoglycan-bd-like"/>
</dbReference>
<feature type="domain" description="L,D-TPase catalytic" evidence="9">
    <location>
        <begin position="309"/>
        <end position="479"/>
    </location>
</feature>
<dbReference type="EMBL" id="JAQJZJ010000012">
    <property type="protein sequence ID" value="MDA7088908.1"/>
    <property type="molecule type" value="Genomic_DNA"/>
</dbReference>
<dbReference type="PROSITE" id="PS52029">
    <property type="entry name" value="LD_TPASE"/>
    <property type="match status" value="1"/>
</dbReference>
<keyword evidence="6 7" id="KW-0961">Cell wall biogenesis/degradation</keyword>
<dbReference type="Gene3D" id="1.10.101.10">
    <property type="entry name" value="PGBD-like superfamily/PGBD"/>
    <property type="match status" value="1"/>
</dbReference>
<dbReference type="PANTHER" id="PTHR41533">
    <property type="entry name" value="L,D-TRANSPEPTIDASE HI_1667-RELATED"/>
    <property type="match status" value="1"/>
</dbReference>
<evidence type="ECO:0000256" key="5">
    <source>
        <dbReference type="ARBA" id="ARBA00022984"/>
    </source>
</evidence>
<dbReference type="Pfam" id="PF20142">
    <property type="entry name" value="Scaffold"/>
    <property type="match status" value="1"/>
</dbReference>
<name>A0ABT4XL18_9PSED</name>
<evidence type="ECO:0000256" key="2">
    <source>
        <dbReference type="ARBA" id="ARBA00005992"/>
    </source>
</evidence>
<dbReference type="PANTHER" id="PTHR41533:SF2">
    <property type="entry name" value="BLR7131 PROTEIN"/>
    <property type="match status" value="1"/>
</dbReference>
<proteinExistence type="inferred from homology"/>
<dbReference type="SUPFAM" id="SSF141523">
    <property type="entry name" value="L,D-transpeptidase catalytic domain-like"/>
    <property type="match status" value="1"/>
</dbReference>
<evidence type="ECO:0000256" key="4">
    <source>
        <dbReference type="ARBA" id="ARBA00022960"/>
    </source>
</evidence>
<sequence>MNFSARLYKKTAHYLTAGYLLAIAIQAFGSDDNASQAIRQSFAASPSACAATLAAAGTAGSSLLHEFYAQEAFLPLWQEPSRRAALLHELEQLADDGLNPNEYRLDSLRTPLPKGIQQRACADLLISHSYLLALQHLSRGRVAQESLEPFWRAPGSDSPTPRHSVLSLAVQGLDNLPAAFATARPTLFQYQQLRRAYAERRRLPLSEWPAIPGGRLLRPDMRDARVPLLIERLAAEGYIDERPAVASDRYDAALVAAMQRFQTRHGLQADGLIGPDSLTALNTSAAARLAQLRVNLERWRWLAGDIEAQTLLVNIAGGQLGYYRDHQLLWQGRAQVGRPERQTPQLKSLVSRLTLNPTWTVPPTIMREDKLPEIRRDLGYLASHQLRVLDRDGNPLDPTKVDWQHPGGIILRQDAGPKNPLGQLVIRFANPFSVYLHDTPSQHLFSKSPRAFSSGCVRIEGIVELLDTLLPADDCAEIARLLASGETREFPLRERLPIVLAYWTAEVDADGELILRNDLYARDQNVLAALQRHTY</sequence>
<dbReference type="Pfam" id="PF03734">
    <property type="entry name" value="YkuD"/>
    <property type="match status" value="1"/>
</dbReference>
<dbReference type="InterPro" id="IPR036365">
    <property type="entry name" value="PGBD-like_sf"/>
</dbReference>
<dbReference type="CDD" id="cd16913">
    <property type="entry name" value="YkuD_like"/>
    <property type="match status" value="1"/>
</dbReference>
<dbReference type="InterPro" id="IPR038063">
    <property type="entry name" value="Transpep_catalytic_dom"/>
</dbReference>
<organism evidence="10 11">
    <name type="scientific">Pseudomonas aestuarii</name>
    <dbReference type="NCBI Taxonomy" id="3018340"/>
    <lineage>
        <taxon>Bacteria</taxon>
        <taxon>Pseudomonadati</taxon>
        <taxon>Pseudomonadota</taxon>
        <taxon>Gammaproteobacteria</taxon>
        <taxon>Pseudomonadales</taxon>
        <taxon>Pseudomonadaceae</taxon>
        <taxon>Pseudomonas</taxon>
    </lineage>
</organism>
<keyword evidence="3" id="KW-0808">Transferase</keyword>
<protein>
    <submittedName>
        <fullName evidence="10">L,D-transpeptidase family protein</fullName>
    </submittedName>
</protein>
<keyword evidence="4 7" id="KW-0133">Cell shape</keyword>
<dbReference type="Gene3D" id="2.40.440.10">
    <property type="entry name" value="L,D-transpeptidase catalytic domain-like"/>
    <property type="match status" value="1"/>
</dbReference>
<feature type="chain" id="PRO_5046940920" evidence="8">
    <location>
        <begin position="30"/>
        <end position="535"/>
    </location>
</feature>
<feature type="active site" description="Proton donor/acceptor" evidence="7">
    <location>
        <position position="437"/>
    </location>
</feature>
<feature type="active site" description="Nucleophile" evidence="7">
    <location>
        <position position="456"/>
    </location>
</feature>
<reference evidence="10 11" key="1">
    <citation type="submission" date="2023-01" db="EMBL/GenBank/DDBJ databases">
        <title>Pseudomonas SA3-5T sp. nov., isolated from tidal flat sediment.</title>
        <authorList>
            <person name="Kim H.S."/>
            <person name="Kim J.-S."/>
            <person name="Suh M.K."/>
            <person name="Eom M.K."/>
            <person name="Lee J.-S."/>
        </authorList>
    </citation>
    <scope>NUCLEOTIDE SEQUENCE [LARGE SCALE GENOMIC DNA]</scope>
    <source>
        <strain evidence="10 11">SA3-5</strain>
    </source>
</reference>
<comment type="caution">
    <text evidence="10">The sequence shown here is derived from an EMBL/GenBank/DDBJ whole genome shotgun (WGS) entry which is preliminary data.</text>
</comment>
<evidence type="ECO:0000256" key="3">
    <source>
        <dbReference type="ARBA" id="ARBA00022679"/>
    </source>
</evidence>
<dbReference type="Pfam" id="PF01471">
    <property type="entry name" value="PG_binding_1"/>
    <property type="match status" value="1"/>
</dbReference>
<dbReference type="InterPro" id="IPR045380">
    <property type="entry name" value="LD_TPept_scaffold_dom"/>
</dbReference>
<evidence type="ECO:0000256" key="8">
    <source>
        <dbReference type="SAM" id="SignalP"/>
    </source>
</evidence>
<evidence type="ECO:0000256" key="6">
    <source>
        <dbReference type="ARBA" id="ARBA00023316"/>
    </source>
</evidence>
<evidence type="ECO:0000256" key="1">
    <source>
        <dbReference type="ARBA" id="ARBA00004752"/>
    </source>
</evidence>
<dbReference type="InterPro" id="IPR036366">
    <property type="entry name" value="PGBDSf"/>
</dbReference>
<keyword evidence="11" id="KW-1185">Reference proteome</keyword>
<dbReference type="SUPFAM" id="SSF47090">
    <property type="entry name" value="PGBD-like"/>
    <property type="match status" value="1"/>
</dbReference>
<evidence type="ECO:0000313" key="10">
    <source>
        <dbReference type="EMBL" id="MDA7088908.1"/>
    </source>
</evidence>
<dbReference type="RefSeq" id="WP_271349791.1">
    <property type="nucleotide sequence ID" value="NZ_JAQJZJ010000012.1"/>
</dbReference>
<evidence type="ECO:0000259" key="9">
    <source>
        <dbReference type="PROSITE" id="PS52029"/>
    </source>
</evidence>
<feature type="signal peptide" evidence="8">
    <location>
        <begin position="1"/>
        <end position="29"/>
    </location>
</feature>
<keyword evidence="5 7" id="KW-0573">Peptidoglycan synthesis</keyword>
<evidence type="ECO:0000256" key="7">
    <source>
        <dbReference type="PROSITE-ProRule" id="PRU01373"/>
    </source>
</evidence>
<comment type="pathway">
    <text evidence="1 7">Cell wall biogenesis; peptidoglycan biosynthesis.</text>
</comment>
<dbReference type="InterPro" id="IPR052905">
    <property type="entry name" value="LD-transpeptidase_YkuD-like"/>
</dbReference>
<comment type="similarity">
    <text evidence="2">Belongs to the YkuD family.</text>
</comment>
<evidence type="ECO:0000313" key="11">
    <source>
        <dbReference type="Proteomes" id="UP001212042"/>
    </source>
</evidence>
<dbReference type="InterPro" id="IPR005490">
    <property type="entry name" value="LD_TPept_cat_dom"/>
</dbReference>
<keyword evidence="8" id="KW-0732">Signal</keyword>